<evidence type="ECO:0000313" key="2">
    <source>
        <dbReference type="Proteomes" id="UP000612282"/>
    </source>
</evidence>
<gene>
    <name evidence="1" type="ORF">Aco03nite_003340</name>
</gene>
<reference evidence="1 2" key="1">
    <citation type="submission" date="2021-01" db="EMBL/GenBank/DDBJ databases">
        <title>Whole genome shotgun sequence of Actinoplanes couchii NBRC 106145.</title>
        <authorList>
            <person name="Komaki H."/>
            <person name="Tamura T."/>
        </authorList>
    </citation>
    <scope>NUCLEOTIDE SEQUENCE [LARGE SCALE GENOMIC DNA]</scope>
    <source>
        <strain evidence="1 2">NBRC 106145</strain>
    </source>
</reference>
<accession>A0ABQ3X0K1</accession>
<proteinExistence type="predicted"/>
<comment type="caution">
    <text evidence="1">The sequence shown here is derived from an EMBL/GenBank/DDBJ whole genome shotgun (WGS) entry which is preliminary data.</text>
</comment>
<dbReference type="Proteomes" id="UP000612282">
    <property type="component" value="Unassembled WGS sequence"/>
</dbReference>
<sequence>MQDTVEIGFTQLDVTELRESGNSIGPVVRLQRQWFPAAVREPPPGGPCLSIDVDVRRSADPRFRAAA</sequence>
<name>A0ABQ3X0K1_9ACTN</name>
<keyword evidence="2" id="KW-1185">Reference proteome</keyword>
<organism evidence="1 2">
    <name type="scientific">Actinoplanes couchii</name>
    <dbReference type="NCBI Taxonomy" id="403638"/>
    <lineage>
        <taxon>Bacteria</taxon>
        <taxon>Bacillati</taxon>
        <taxon>Actinomycetota</taxon>
        <taxon>Actinomycetes</taxon>
        <taxon>Micromonosporales</taxon>
        <taxon>Micromonosporaceae</taxon>
        <taxon>Actinoplanes</taxon>
    </lineage>
</organism>
<evidence type="ECO:0000313" key="1">
    <source>
        <dbReference type="EMBL" id="GID51930.1"/>
    </source>
</evidence>
<dbReference type="EMBL" id="BOMG01000006">
    <property type="protein sequence ID" value="GID51930.1"/>
    <property type="molecule type" value="Genomic_DNA"/>
</dbReference>
<protein>
    <submittedName>
        <fullName evidence="1">Uncharacterized protein</fullName>
    </submittedName>
</protein>